<organism evidence="4 5">
    <name type="scientific">Citricoccus muralis</name>
    <dbReference type="NCBI Taxonomy" id="169134"/>
    <lineage>
        <taxon>Bacteria</taxon>
        <taxon>Bacillati</taxon>
        <taxon>Actinomycetota</taxon>
        <taxon>Actinomycetes</taxon>
        <taxon>Micrococcales</taxon>
        <taxon>Micrococcaceae</taxon>
        <taxon>Citricoccus</taxon>
    </lineage>
</organism>
<keyword evidence="5" id="KW-1185">Reference proteome</keyword>
<dbReference type="PANTHER" id="PTHR30005:SF0">
    <property type="entry name" value="RETROGRADE REGULATION PROTEIN 2"/>
    <property type="match status" value="1"/>
</dbReference>
<dbReference type="Gene3D" id="3.30.420.150">
    <property type="entry name" value="Exopolyphosphatase. Domain 2"/>
    <property type="match status" value="1"/>
</dbReference>
<evidence type="ECO:0000256" key="1">
    <source>
        <dbReference type="ARBA" id="ARBA00007125"/>
    </source>
</evidence>
<dbReference type="RefSeq" id="WP_115932019.1">
    <property type="nucleotide sequence ID" value="NZ_QREH01000001.1"/>
</dbReference>
<comment type="similarity">
    <text evidence="1">Belongs to the GppA/Ppx family.</text>
</comment>
<dbReference type="OrthoDB" id="9793035at2"/>
<dbReference type="PANTHER" id="PTHR30005">
    <property type="entry name" value="EXOPOLYPHOSPHATASE"/>
    <property type="match status" value="1"/>
</dbReference>
<dbReference type="AlphaFoldDB" id="A0A3D9LED4"/>
<protein>
    <submittedName>
        <fullName evidence="4">Exopolyphosphatase/guanosine-5'-triphosphate, 3'-diphosphate pyrophosphatase</fullName>
    </submittedName>
</protein>
<evidence type="ECO:0000313" key="5">
    <source>
        <dbReference type="Proteomes" id="UP000256727"/>
    </source>
</evidence>
<dbReference type="EMBL" id="QREH01000001">
    <property type="protein sequence ID" value="REE04006.1"/>
    <property type="molecule type" value="Genomic_DNA"/>
</dbReference>
<dbReference type="InterPro" id="IPR050273">
    <property type="entry name" value="GppA/Ppx_hydrolase"/>
</dbReference>
<feature type="domain" description="Ppx/GppA phosphatase N-terminal" evidence="3">
    <location>
        <begin position="26"/>
        <end position="305"/>
    </location>
</feature>
<keyword evidence="2" id="KW-0378">Hydrolase</keyword>
<sequence>MRLGVLDIGSNTVHLLLVDAHPGARPSAFADHKRSLSLLDHQDEDGRIKDSGQDALVTFIREAVAFAVANGAEDMIAFCTSAIRESGNGAAVLERVTRETSVHLTELSGDQEAAMTYFAVRRWQGWDVGSILNFDIGGGSFEIAYGTDELPSYAVSIPLGAGRLTRDWLPADPPTPKSTKKLRKHIKAAIAEAAEGFPLMTAPVLVTGTSKTFRSLARITGAAPLAAGPFVKRHLRLEDLTLWVNRMAAMTARDRAGLPGVSEVRAAQMLAGGMVAEAAMDAFGVTQVEICPWALREGLIMRRLDALVQEGILGRETTPGVGNVYLNPDPMLPGFSVGVTSDWTG</sequence>
<dbReference type="GO" id="GO:0016462">
    <property type="term" value="F:pyrophosphatase activity"/>
    <property type="evidence" value="ECO:0007669"/>
    <property type="project" value="TreeGrafter"/>
</dbReference>
<name>A0A3D9LED4_9MICC</name>
<accession>A0A3D9LED4</accession>
<comment type="caution">
    <text evidence="4">The sequence shown here is derived from an EMBL/GenBank/DDBJ whole genome shotgun (WGS) entry which is preliminary data.</text>
</comment>
<dbReference type="InterPro" id="IPR043129">
    <property type="entry name" value="ATPase_NBD"/>
</dbReference>
<reference evidence="4 5" key="1">
    <citation type="submission" date="2018-07" db="EMBL/GenBank/DDBJ databases">
        <title>Sequencing the genomes of 1000 actinobacteria strains.</title>
        <authorList>
            <person name="Klenk H.-P."/>
        </authorList>
    </citation>
    <scope>NUCLEOTIDE SEQUENCE [LARGE SCALE GENOMIC DNA]</scope>
    <source>
        <strain evidence="4 5">DSM 14442</strain>
    </source>
</reference>
<dbReference type="Pfam" id="PF02541">
    <property type="entry name" value="Ppx-GppA"/>
    <property type="match status" value="1"/>
</dbReference>
<dbReference type="CDD" id="cd24056">
    <property type="entry name" value="ASKHA_NBD_MtPPX1-like"/>
    <property type="match status" value="1"/>
</dbReference>
<dbReference type="Gene3D" id="3.30.420.40">
    <property type="match status" value="1"/>
</dbReference>
<evidence type="ECO:0000256" key="2">
    <source>
        <dbReference type="ARBA" id="ARBA00022801"/>
    </source>
</evidence>
<dbReference type="InterPro" id="IPR003695">
    <property type="entry name" value="Ppx_GppA_N"/>
</dbReference>
<proteinExistence type="inferred from homology"/>
<dbReference type="FunFam" id="3.30.420.150:FF:000006">
    <property type="entry name" value="Ppx/GppA family phosphatase"/>
    <property type="match status" value="1"/>
</dbReference>
<dbReference type="Proteomes" id="UP000256727">
    <property type="component" value="Unassembled WGS sequence"/>
</dbReference>
<evidence type="ECO:0000259" key="3">
    <source>
        <dbReference type="Pfam" id="PF02541"/>
    </source>
</evidence>
<evidence type="ECO:0000313" key="4">
    <source>
        <dbReference type="EMBL" id="REE04006.1"/>
    </source>
</evidence>
<dbReference type="SUPFAM" id="SSF53067">
    <property type="entry name" value="Actin-like ATPase domain"/>
    <property type="match status" value="2"/>
</dbReference>
<gene>
    <name evidence="4" type="ORF">C8E99_1830</name>
</gene>